<dbReference type="InterPro" id="IPR013126">
    <property type="entry name" value="Hsp_70_fam"/>
</dbReference>
<feature type="coiled-coil region" evidence="3">
    <location>
        <begin position="595"/>
        <end position="632"/>
    </location>
</feature>
<dbReference type="GO" id="GO:0005634">
    <property type="term" value="C:nucleus"/>
    <property type="evidence" value="ECO:0007669"/>
    <property type="project" value="TreeGrafter"/>
</dbReference>
<dbReference type="GO" id="GO:0140662">
    <property type="term" value="F:ATP-dependent protein folding chaperone"/>
    <property type="evidence" value="ECO:0007669"/>
    <property type="project" value="InterPro"/>
</dbReference>
<dbReference type="SUPFAM" id="SSF53067">
    <property type="entry name" value="Actin-like ATPase domain"/>
    <property type="match status" value="2"/>
</dbReference>
<evidence type="ECO:0000313" key="5">
    <source>
        <dbReference type="EMBL" id="CAD8264199.1"/>
    </source>
</evidence>
<gene>
    <name evidence="5" type="ORF">PPYR1160_LOCUS13702</name>
</gene>
<dbReference type="PANTHER" id="PTHR45639:SF28">
    <property type="entry name" value="HEAT SHOCK PROTEIN-LIKE PROTEIN"/>
    <property type="match status" value="1"/>
</dbReference>
<feature type="signal peptide" evidence="4">
    <location>
        <begin position="1"/>
        <end position="22"/>
    </location>
</feature>
<evidence type="ECO:0000256" key="4">
    <source>
        <dbReference type="SAM" id="SignalP"/>
    </source>
</evidence>
<dbReference type="Pfam" id="PF00012">
    <property type="entry name" value="HSP70"/>
    <property type="match status" value="1"/>
</dbReference>
<feature type="chain" id="PRO_5030588207" evidence="4">
    <location>
        <begin position="23"/>
        <end position="836"/>
    </location>
</feature>
<organism evidence="5">
    <name type="scientific">Pinguiococcus pyrenoidosus</name>
    <dbReference type="NCBI Taxonomy" id="172671"/>
    <lineage>
        <taxon>Eukaryota</taxon>
        <taxon>Sar</taxon>
        <taxon>Stramenopiles</taxon>
        <taxon>Ochrophyta</taxon>
        <taxon>Pinguiophyceae</taxon>
        <taxon>Pinguiochrysidales</taxon>
        <taxon>Pinguiochrysidaceae</taxon>
        <taxon>Pinguiococcus</taxon>
    </lineage>
</organism>
<dbReference type="GO" id="GO:0005829">
    <property type="term" value="C:cytosol"/>
    <property type="evidence" value="ECO:0007669"/>
    <property type="project" value="TreeGrafter"/>
</dbReference>
<protein>
    <submittedName>
        <fullName evidence="5">Uncharacterized protein</fullName>
    </submittedName>
</protein>
<dbReference type="Gene3D" id="3.90.640.10">
    <property type="entry name" value="Actin, Chain A, domain 4"/>
    <property type="match status" value="1"/>
</dbReference>
<dbReference type="PANTHER" id="PTHR45639">
    <property type="entry name" value="HSC70CB, ISOFORM G-RELATED"/>
    <property type="match status" value="1"/>
</dbReference>
<dbReference type="EMBL" id="HBEA01018030">
    <property type="protein sequence ID" value="CAD8264199.1"/>
    <property type="molecule type" value="Transcribed_RNA"/>
</dbReference>
<reference evidence="5" key="1">
    <citation type="submission" date="2021-01" db="EMBL/GenBank/DDBJ databases">
        <authorList>
            <person name="Corre E."/>
            <person name="Pelletier E."/>
            <person name="Niang G."/>
            <person name="Scheremetjew M."/>
            <person name="Finn R."/>
            <person name="Kale V."/>
            <person name="Holt S."/>
            <person name="Cochrane G."/>
            <person name="Meng A."/>
            <person name="Brown T."/>
            <person name="Cohen L."/>
        </authorList>
    </citation>
    <scope>NUCLEOTIDE SEQUENCE</scope>
    <source>
        <strain evidence="5">CCMP2078</strain>
    </source>
</reference>
<proteinExistence type="predicted"/>
<keyword evidence="2" id="KW-0067">ATP-binding</keyword>
<keyword evidence="4" id="KW-0732">Signal</keyword>
<keyword evidence="3" id="KW-0175">Coiled coil</keyword>
<sequence>MANSSGALSFLVLLLGLRSSQSGLWGWDFGRDNLVFAGVLPNSVEVVLNSMSQRRTPCRVILGHEKNRRLLGEECLSERRGVAFGDLLALLFGEEDAQLGARDLNVDVPFEPREQSLEFLRENNATQIAAMLLAHTLKQDKSERVGGVCTAPVSASWAQRAALLDAMFVAGVGEGQVVDGGSCVAAYYGLLKLGSQAQQHSLKDPVCLLVDVGYSSLSATLCRFNCLGERVLGAKVLAQQSTSQCGTKLLDDAIFRIIEKALLKQKDRLIGGKLSPRLAARVRKAANKAKTVLSANTEASWDVECAFEDGGDARGLVSRTELEKETGSAEAAAAALCNQVVQDGLQRLKDAGGSLESFAESLNAGVGFEVTGGGAAVPMVKKGLERGLQTALDKRGISASGSLGRSMNPFEAPALGAALLAAINSGRISRGSRLRRFELESALHSELEVEVTAYLGKHIRRGSSRIPKGASFPSTRTLNVALGKAEKASGAEDRWDVQVRLQDHAGAARPAPFCWTSEMEAPEDWNDKGPSSVQLQCDLALDVSSFPQISRATVVADQNDVPLKLQACEVPFRFAPYPGVTRELEERQEENLRHARALEAKWVEAEAEATAAENARNEVEALLYEIQSEMRDETASPAEVHGQLLASRVQGGDLDAVERIRVAAGKLAFSDKTSFLYPMHHGGAASEHLDSFGEIGIEYFLGPGEKMDLAETLGAVERDLDETLSAAEWQRRRLSILTTRRLGRERRMQWTGVVTRLPIALDVAEAAKALLEEDWEPSVKAKLEEVEKAASGVADDIAKSLKEPWQSPSADMQNLEELRQCDLLDLLESLRKEQRT</sequence>
<keyword evidence="1" id="KW-0547">Nucleotide-binding</keyword>
<name>A0A7R9UFJ6_9STRA</name>
<dbReference type="Gene3D" id="3.30.30.30">
    <property type="match status" value="1"/>
</dbReference>
<accession>A0A7R9UFJ6</accession>
<dbReference type="AlphaFoldDB" id="A0A7R9UFJ6"/>
<evidence type="ECO:0000256" key="2">
    <source>
        <dbReference type="ARBA" id="ARBA00022840"/>
    </source>
</evidence>
<dbReference type="Gene3D" id="3.30.420.40">
    <property type="match status" value="2"/>
</dbReference>
<evidence type="ECO:0000256" key="3">
    <source>
        <dbReference type="SAM" id="Coils"/>
    </source>
</evidence>
<dbReference type="GO" id="GO:0005524">
    <property type="term" value="F:ATP binding"/>
    <property type="evidence" value="ECO:0007669"/>
    <property type="project" value="UniProtKB-KW"/>
</dbReference>
<evidence type="ECO:0000256" key="1">
    <source>
        <dbReference type="ARBA" id="ARBA00022741"/>
    </source>
</evidence>
<dbReference type="InterPro" id="IPR043129">
    <property type="entry name" value="ATPase_NBD"/>
</dbReference>